<dbReference type="AlphaFoldDB" id="A0A8D8F7E4"/>
<dbReference type="EMBL" id="HBUE01242190">
    <property type="protein sequence ID" value="CAG6550029.1"/>
    <property type="molecule type" value="Transcribed_RNA"/>
</dbReference>
<protein>
    <submittedName>
        <fullName evidence="1">(northern house mosquito) hypothetical protein</fullName>
    </submittedName>
</protein>
<reference evidence="1" key="1">
    <citation type="submission" date="2021-05" db="EMBL/GenBank/DDBJ databases">
        <authorList>
            <person name="Alioto T."/>
            <person name="Alioto T."/>
            <person name="Gomez Garrido J."/>
        </authorList>
    </citation>
    <scope>NUCLEOTIDE SEQUENCE</scope>
</reference>
<dbReference type="EMBL" id="HBUE01038147">
    <property type="protein sequence ID" value="CAG6459644.1"/>
    <property type="molecule type" value="Transcribed_RNA"/>
</dbReference>
<name>A0A8D8F7E4_CULPI</name>
<evidence type="ECO:0000313" key="1">
    <source>
        <dbReference type="EMBL" id="CAG6459644.1"/>
    </source>
</evidence>
<dbReference type="EMBL" id="HBUE01349251">
    <property type="protein sequence ID" value="CAG6602311.1"/>
    <property type="molecule type" value="Transcribed_RNA"/>
</dbReference>
<proteinExistence type="predicted"/>
<accession>A0A8D8F7E4</accession>
<dbReference type="EMBL" id="HBUE01038146">
    <property type="protein sequence ID" value="CAG6459641.1"/>
    <property type="molecule type" value="Transcribed_RNA"/>
</dbReference>
<organism evidence="1">
    <name type="scientific">Culex pipiens</name>
    <name type="common">House mosquito</name>
    <dbReference type="NCBI Taxonomy" id="7175"/>
    <lineage>
        <taxon>Eukaryota</taxon>
        <taxon>Metazoa</taxon>
        <taxon>Ecdysozoa</taxon>
        <taxon>Arthropoda</taxon>
        <taxon>Hexapoda</taxon>
        <taxon>Insecta</taxon>
        <taxon>Pterygota</taxon>
        <taxon>Neoptera</taxon>
        <taxon>Endopterygota</taxon>
        <taxon>Diptera</taxon>
        <taxon>Nematocera</taxon>
        <taxon>Culicoidea</taxon>
        <taxon>Culicidae</taxon>
        <taxon>Culicinae</taxon>
        <taxon>Culicini</taxon>
        <taxon>Culex</taxon>
        <taxon>Culex</taxon>
    </lineage>
</organism>
<sequence>MLENQLPNFRRQTRKKNFVLEPLRLVRPAHPHQQPFNSVQPTVQLGVEFLHTRHRTLPDGVHRRVELGQTFRTEPQQAHLVGPRAELLRREAGAAHVEGPAAMTAAHD</sequence>
<dbReference type="EMBL" id="HBUE01038144">
    <property type="protein sequence ID" value="CAG6459636.1"/>
    <property type="molecule type" value="Transcribed_RNA"/>
</dbReference>